<evidence type="ECO:0000256" key="1">
    <source>
        <dbReference type="ARBA" id="ARBA00010233"/>
    </source>
</evidence>
<evidence type="ECO:0000256" key="2">
    <source>
        <dbReference type="ARBA" id="ARBA00022645"/>
    </source>
</evidence>
<name>A0ABS4TU52_9PSEU</name>
<reference evidence="8 9" key="1">
    <citation type="submission" date="2021-03" db="EMBL/GenBank/DDBJ databases">
        <title>Sequencing the genomes of 1000 actinobacteria strains.</title>
        <authorList>
            <person name="Klenk H.-P."/>
        </authorList>
    </citation>
    <scope>NUCLEOTIDE SEQUENCE [LARGE SCALE GENOMIC DNA]</scope>
    <source>
        <strain evidence="8 9">DSM 46670</strain>
    </source>
</reference>
<dbReference type="PANTHER" id="PTHR30237">
    <property type="entry name" value="MURAMOYLTETRAPEPTIDE CARBOXYPEPTIDASE"/>
    <property type="match status" value="1"/>
</dbReference>
<dbReference type="GO" id="GO:0106415">
    <property type="term" value="F:muramoyltetrapeptide carboxypeptidase activity"/>
    <property type="evidence" value="ECO:0007669"/>
    <property type="project" value="UniProtKB-EC"/>
</dbReference>
<dbReference type="Gene3D" id="3.40.50.10740">
    <property type="entry name" value="Class I glutamine amidotransferase-like"/>
    <property type="match status" value="1"/>
</dbReference>
<gene>
    <name evidence="8" type="ORF">JOF56_007861</name>
</gene>
<feature type="domain" description="LD-carboxypeptidase N-terminal" evidence="6">
    <location>
        <begin position="14"/>
        <end position="133"/>
    </location>
</feature>
<dbReference type="InterPro" id="IPR040921">
    <property type="entry name" value="Peptidase_S66C"/>
</dbReference>
<dbReference type="InterPro" id="IPR003507">
    <property type="entry name" value="S66_fam"/>
</dbReference>
<keyword evidence="9" id="KW-1185">Reference proteome</keyword>
<evidence type="ECO:0000259" key="6">
    <source>
        <dbReference type="Pfam" id="PF02016"/>
    </source>
</evidence>
<accession>A0ABS4TU52</accession>
<evidence type="ECO:0000313" key="8">
    <source>
        <dbReference type="EMBL" id="MBP2327476.1"/>
    </source>
</evidence>
<keyword evidence="4 8" id="KW-0378">Hydrolase</keyword>
<sequence length="302" mass="31757">MNTRPARLRPGSRVAIVAPSGPVPPALLRDGVAHLESWGLRVEIGKHVFDKHPTLPYLAGLDADRAADLQAAWCDPEVEAVFCARGGYGTLRMVDLLDWNAMKAAGPKLFVGSSDITVLHAAFAEHLGVATLFAPMTATLAFVSDAAARDHLRRTLFEPESVQVLTGPASATMVHGQARGVLVGGTASLLGGPPPENAILVLEDITEDTYRLDRIFTALLRDGWFTGVNGVALGSWTDCGDAAVVEAVLADLIGSLGMPTIWELGFGHCKAQLTVPLGVEAELDADNGTLTVLEPALGQPSS</sequence>
<keyword evidence="2 8" id="KW-0121">Carboxypeptidase</keyword>
<dbReference type="EC" id="3.4.17.13" evidence="8"/>
<protein>
    <submittedName>
        <fullName evidence="8">Muramoyltetrapeptide carboxypeptidase</fullName>
        <ecNumber evidence="8">3.4.17.13</ecNumber>
    </submittedName>
</protein>
<comment type="caution">
    <text evidence="8">The sequence shown here is derived from an EMBL/GenBank/DDBJ whole genome shotgun (WGS) entry which is preliminary data.</text>
</comment>
<evidence type="ECO:0000259" key="7">
    <source>
        <dbReference type="Pfam" id="PF17676"/>
    </source>
</evidence>
<dbReference type="PANTHER" id="PTHR30237:SF2">
    <property type="entry name" value="MUREIN TETRAPEPTIDE CARBOXYPEPTIDASE"/>
    <property type="match status" value="1"/>
</dbReference>
<dbReference type="PIRSF" id="PIRSF028757">
    <property type="entry name" value="LD-carboxypeptidase"/>
    <property type="match status" value="1"/>
</dbReference>
<dbReference type="InterPro" id="IPR040449">
    <property type="entry name" value="Peptidase_S66_N"/>
</dbReference>
<evidence type="ECO:0000256" key="5">
    <source>
        <dbReference type="ARBA" id="ARBA00022825"/>
    </source>
</evidence>
<dbReference type="SUPFAM" id="SSF52317">
    <property type="entry name" value="Class I glutamine amidotransferase-like"/>
    <property type="match status" value="1"/>
</dbReference>
<keyword evidence="5" id="KW-0720">Serine protease</keyword>
<evidence type="ECO:0000256" key="4">
    <source>
        <dbReference type="ARBA" id="ARBA00022801"/>
    </source>
</evidence>
<keyword evidence="3" id="KW-0645">Protease</keyword>
<dbReference type="InterPro" id="IPR027461">
    <property type="entry name" value="Carboxypeptidase_A_C_sf"/>
</dbReference>
<organism evidence="8 9">
    <name type="scientific">Kibdelosporangium banguiense</name>
    <dbReference type="NCBI Taxonomy" id="1365924"/>
    <lineage>
        <taxon>Bacteria</taxon>
        <taxon>Bacillati</taxon>
        <taxon>Actinomycetota</taxon>
        <taxon>Actinomycetes</taxon>
        <taxon>Pseudonocardiales</taxon>
        <taxon>Pseudonocardiaceae</taxon>
        <taxon>Kibdelosporangium</taxon>
    </lineage>
</organism>
<dbReference type="Pfam" id="PF02016">
    <property type="entry name" value="Peptidase_S66"/>
    <property type="match status" value="1"/>
</dbReference>
<dbReference type="InterPro" id="IPR029062">
    <property type="entry name" value="Class_I_gatase-like"/>
</dbReference>
<dbReference type="Gene3D" id="3.50.30.60">
    <property type="entry name" value="LD-carboxypeptidase A C-terminal domain-like"/>
    <property type="match status" value="1"/>
</dbReference>
<dbReference type="CDD" id="cd07025">
    <property type="entry name" value="Peptidase_S66"/>
    <property type="match status" value="1"/>
</dbReference>
<dbReference type="RefSeq" id="WP_209644416.1">
    <property type="nucleotide sequence ID" value="NZ_JAGINW010000001.1"/>
</dbReference>
<proteinExistence type="inferred from homology"/>
<dbReference type="Pfam" id="PF17676">
    <property type="entry name" value="Peptidase_S66C"/>
    <property type="match status" value="1"/>
</dbReference>
<feature type="domain" description="LD-carboxypeptidase C-terminal" evidence="7">
    <location>
        <begin position="184"/>
        <end position="283"/>
    </location>
</feature>
<evidence type="ECO:0000256" key="3">
    <source>
        <dbReference type="ARBA" id="ARBA00022670"/>
    </source>
</evidence>
<evidence type="ECO:0000313" key="9">
    <source>
        <dbReference type="Proteomes" id="UP001519332"/>
    </source>
</evidence>
<dbReference type="Proteomes" id="UP001519332">
    <property type="component" value="Unassembled WGS sequence"/>
</dbReference>
<dbReference type="EMBL" id="JAGINW010000001">
    <property type="protein sequence ID" value="MBP2327476.1"/>
    <property type="molecule type" value="Genomic_DNA"/>
</dbReference>
<comment type="similarity">
    <text evidence="1">Belongs to the peptidase S66 family.</text>
</comment>
<dbReference type="SUPFAM" id="SSF141986">
    <property type="entry name" value="LD-carboxypeptidase A C-terminal domain-like"/>
    <property type="match status" value="1"/>
</dbReference>
<dbReference type="InterPro" id="IPR027478">
    <property type="entry name" value="LdcA_N"/>
</dbReference>